<accession>F2NCZ7</accession>
<evidence type="ECO:0000313" key="2">
    <source>
        <dbReference type="Proteomes" id="UP000000483"/>
    </source>
</evidence>
<protein>
    <recommendedName>
        <fullName evidence="3">DUF2281 domain-containing protein</fullName>
    </recommendedName>
</protein>
<dbReference type="EMBL" id="CP002629">
    <property type="protein sequence ID" value="AEB09571.1"/>
    <property type="molecule type" value="Genomic_DNA"/>
</dbReference>
<gene>
    <name evidence="1" type="ordered locus">Desac_1730</name>
</gene>
<dbReference type="KEGG" id="dao:Desac_1730"/>
<reference evidence="2" key="2">
    <citation type="submission" date="2011-03" db="EMBL/GenBank/DDBJ databases">
        <title>The complete genome of Desulfobacca acetoxidans DSM 11109.</title>
        <authorList>
            <consortium name="US DOE Joint Genome Institute (JGI-PGF)"/>
            <person name="Lucas S."/>
            <person name="Copeland A."/>
            <person name="Lapidus A."/>
            <person name="Bruce D."/>
            <person name="Goodwin L."/>
            <person name="Pitluck S."/>
            <person name="Peters L."/>
            <person name="Kyrpides N."/>
            <person name="Mavromatis K."/>
            <person name="Ivanova N."/>
            <person name="Ovchinnikova G."/>
            <person name="Teshima H."/>
            <person name="Detter J.C."/>
            <person name="Han C."/>
            <person name="Land M."/>
            <person name="Hauser L."/>
            <person name="Markowitz V."/>
            <person name="Cheng J.-F."/>
            <person name="Hugenholtz P."/>
            <person name="Woyke T."/>
            <person name="Wu D."/>
            <person name="Spring S."/>
            <person name="Schueler E."/>
            <person name="Brambilla E."/>
            <person name="Klenk H.-P."/>
            <person name="Eisen J.A."/>
        </authorList>
    </citation>
    <scope>NUCLEOTIDE SEQUENCE [LARGE SCALE GENOMIC DNA]</scope>
    <source>
        <strain evidence="2">ATCC 700848 / DSM 11109 / ASRB2</strain>
    </source>
</reference>
<proteinExistence type="predicted"/>
<keyword evidence="2" id="KW-1185">Reference proteome</keyword>
<dbReference type="STRING" id="880072.Desac_1730"/>
<evidence type="ECO:0008006" key="3">
    <source>
        <dbReference type="Google" id="ProtNLM"/>
    </source>
</evidence>
<name>F2NCZ7_DESAR</name>
<evidence type="ECO:0000313" key="1">
    <source>
        <dbReference type="EMBL" id="AEB09571.1"/>
    </source>
</evidence>
<dbReference type="RefSeq" id="WP_013706681.1">
    <property type="nucleotide sequence ID" value="NC_015388.1"/>
</dbReference>
<dbReference type="AlphaFoldDB" id="F2NCZ7"/>
<sequence length="82" mass="9024">MPSSLNDYLNKLTPQEKAELETFAAFLIARRGLRSSAILADEIPSAELMALAMQSSSFDWLADADEDIYGPTDGGEATWLRE</sequence>
<dbReference type="Proteomes" id="UP000000483">
    <property type="component" value="Chromosome"/>
</dbReference>
<reference evidence="1 2" key="1">
    <citation type="journal article" date="2011" name="Stand. Genomic Sci.">
        <title>Complete genome sequence of the acetate-degrading sulfate reducer Desulfobacca acetoxidans type strain (ASRB2).</title>
        <authorList>
            <person name="Goker M."/>
            <person name="Teshima H."/>
            <person name="Lapidus A."/>
            <person name="Nolan M."/>
            <person name="Lucas S."/>
            <person name="Hammon N."/>
            <person name="Deshpande S."/>
            <person name="Cheng J.F."/>
            <person name="Tapia R."/>
            <person name="Han C."/>
            <person name="Goodwin L."/>
            <person name="Pitluck S."/>
            <person name="Huntemann M."/>
            <person name="Liolios K."/>
            <person name="Ivanova N."/>
            <person name="Pagani I."/>
            <person name="Mavromatis K."/>
            <person name="Ovchinikova G."/>
            <person name="Pati A."/>
            <person name="Chen A."/>
            <person name="Palaniappan K."/>
            <person name="Land M."/>
            <person name="Hauser L."/>
            <person name="Brambilla E.M."/>
            <person name="Rohde M."/>
            <person name="Spring S."/>
            <person name="Detter J.C."/>
            <person name="Woyke T."/>
            <person name="Bristow J."/>
            <person name="Eisen J.A."/>
            <person name="Markowitz V."/>
            <person name="Hugenholtz P."/>
            <person name="Kyrpides N.C."/>
            <person name="Klenk H.P."/>
        </authorList>
    </citation>
    <scope>NUCLEOTIDE SEQUENCE [LARGE SCALE GENOMIC DNA]</scope>
    <source>
        <strain evidence="2">ATCC 700848 / DSM 11109 / ASRB2</strain>
    </source>
</reference>
<dbReference type="HOGENOM" id="CLU_2552683_0_0_7"/>
<organism evidence="1 2">
    <name type="scientific">Desulfobacca acetoxidans (strain ATCC 700848 / DSM 11109 / ASRB2)</name>
    <dbReference type="NCBI Taxonomy" id="880072"/>
    <lineage>
        <taxon>Bacteria</taxon>
        <taxon>Pseudomonadati</taxon>
        <taxon>Thermodesulfobacteriota</taxon>
        <taxon>Desulfobaccia</taxon>
        <taxon>Desulfobaccales</taxon>
        <taxon>Desulfobaccaceae</taxon>
        <taxon>Desulfobacca</taxon>
    </lineage>
</organism>